<evidence type="ECO:0000256" key="1">
    <source>
        <dbReference type="SAM" id="MobiDB-lite"/>
    </source>
</evidence>
<protein>
    <recommendedName>
        <fullName evidence="2">Transposase IS200-like domain-containing protein</fullName>
    </recommendedName>
</protein>
<keyword evidence="4" id="KW-1185">Reference proteome</keyword>
<comment type="caution">
    <text evidence="3">The sequence shown here is derived from an EMBL/GenBank/DDBJ whole genome shotgun (WGS) entry which is preliminary data.</text>
</comment>
<dbReference type="SUPFAM" id="SSF143422">
    <property type="entry name" value="Transposase IS200-like"/>
    <property type="match status" value="1"/>
</dbReference>
<dbReference type="Proteomes" id="UP001575105">
    <property type="component" value="Unassembled WGS sequence"/>
</dbReference>
<gene>
    <name evidence="3" type="ORF">ACERK3_05345</name>
</gene>
<dbReference type="Gene3D" id="3.30.70.1290">
    <property type="entry name" value="Transposase IS200-like"/>
    <property type="match status" value="1"/>
</dbReference>
<sequence length="185" mass="21339">MPPPGTIWRHVTFGTKRSWNPADPRGFRSRRHRIHSSGDYRNPPPKHEHARLREHLNAKLHRPIFITQPLRSLLGQQLVAYLHTQGHPIVAAAVGCMHAHLLVALPIVATEAKRIIGRAKAMSSLAVRCEMPGRIWADGGDFKPVRDASHYERARQYIRFKQEPDAWTWWWPDGLPGAWLERVRR</sequence>
<organism evidence="3 4">
    <name type="scientific">Natronomicrosphaera hydrolytica</name>
    <dbReference type="NCBI Taxonomy" id="3242702"/>
    <lineage>
        <taxon>Bacteria</taxon>
        <taxon>Pseudomonadati</taxon>
        <taxon>Planctomycetota</taxon>
        <taxon>Phycisphaerae</taxon>
        <taxon>Phycisphaerales</taxon>
        <taxon>Phycisphaeraceae</taxon>
        <taxon>Natronomicrosphaera</taxon>
    </lineage>
</organism>
<accession>A0ABV4U4F2</accession>
<dbReference type="EMBL" id="JBGUBD010000003">
    <property type="protein sequence ID" value="MFA9477717.1"/>
    <property type="molecule type" value="Genomic_DNA"/>
</dbReference>
<evidence type="ECO:0000313" key="4">
    <source>
        <dbReference type="Proteomes" id="UP001575105"/>
    </source>
</evidence>
<name>A0ABV4U4F2_9BACT</name>
<feature type="region of interest" description="Disordered" evidence="1">
    <location>
        <begin position="19"/>
        <end position="47"/>
    </location>
</feature>
<proteinExistence type="predicted"/>
<evidence type="ECO:0000259" key="2">
    <source>
        <dbReference type="SMART" id="SM01321"/>
    </source>
</evidence>
<feature type="domain" description="Transposase IS200-like" evidence="2">
    <location>
        <begin position="7"/>
        <end position="161"/>
    </location>
</feature>
<dbReference type="RefSeq" id="WP_425344644.1">
    <property type="nucleotide sequence ID" value="NZ_JBGUBD010000003.1"/>
</dbReference>
<dbReference type="SMART" id="SM01321">
    <property type="entry name" value="Y1_Tnp"/>
    <property type="match status" value="1"/>
</dbReference>
<evidence type="ECO:0000313" key="3">
    <source>
        <dbReference type="EMBL" id="MFA9477717.1"/>
    </source>
</evidence>
<dbReference type="InterPro" id="IPR036515">
    <property type="entry name" value="Transposase_17_sf"/>
</dbReference>
<dbReference type="InterPro" id="IPR002686">
    <property type="entry name" value="Transposase_17"/>
</dbReference>
<reference evidence="3 4" key="1">
    <citation type="submission" date="2024-08" db="EMBL/GenBank/DDBJ databases">
        <title>Whole-genome sequencing of halo(alkali)philic microorganisms from hypersaline lakes.</title>
        <authorList>
            <person name="Sorokin D.Y."/>
            <person name="Merkel A.Y."/>
            <person name="Messina E."/>
            <person name="Yakimov M."/>
        </authorList>
    </citation>
    <scope>NUCLEOTIDE SEQUENCE [LARGE SCALE GENOMIC DNA]</scope>
    <source>
        <strain evidence="3 4">AB-hyl4</strain>
    </source>
</reference>